<dbReference type="Proteomes" id="UP000265520">
    <property type="component" value="Unassembled WGS sequence"/>
</dbReference>
<feature type="non-terminal residue" evidence="1">
    <location>
        <position position="1"/>
    </location>
</feature>
<reference evidence="1 2" key="1">
    <citation type="journal article" date="2018" name="Front. Plant Sci.">
        <title>Red Clover (Trifolium pratense) and Zigzag Clover (T. medium) - A Picture of Genomic Similarities and Differences.</title>
        <authorList>
            <person name="Dluhosova J."/>
            <person name="Istvanek J."/>
            <person name="Nedelnik J."/>
            <person name="Repkova J."/>
        </authorList>
    </citation>
    <scope>NUCLEOTIDE SEQUENCE [LARGE SCALE GENOMIC DNA]</scope>
    <source>
        <strain evidence="2">cv. 10/8</strain>
        <tissue evidence="1">Leaf</tissue>
    </source>
</reference>
<dbReference type="EMBL" id="LXQA010024949">
    <property type="protein sequence ID" value="MCH93446.1"/>
    <property type="molecule type" value="Genomic_DNA"/>
</dbReference>
<organism evidence="1 2">
    <name type="scientific">Trifolium medium</name>
    <dbReference type="NCBI Taxonomy" id="97028"/>
    <lineage>
        <taxon>Eukaryota</taxon>
        <taxon>Viridiplantae</taxon>
        <taxon>Streptophyta</taxon>
        <taxon>Embryophyta</taxon>
        <taxon>Tracheophyta</taxon>
        <taxon>Spermatophyta</taxon>
        <taxon>Magnoliopsida</taxon>
        <taxon>eudicotyledons</taxon>
        <taxon>Gunneridae</taxon>
        <taxon>Pentapetalae</taxon>
        <taxon>rosids</taxon>
        <taxon>fabids</taxon>
        <taxon>Fabales</taxon>
        <taxon>Fabaceae</taxon>
        <taxon>Papilionoideae</taxon>
        <taxon>50 kb inversion clade</taxon>
        <taxon>NPAAA clade</taxon>
        <taxon>Hologalegina</taxon>
        <taxon>IRL clade</taxon>
        <taxon>Trifolieae</taxon>
        <taxon>Trifolium</taxon>
    </lineage>
</organism>
<protein>
    <submittedName>
        <fullName evidence="1">Uncharacterized protein</fullName>
    </submittedName>
</protein>
<accession>A0A392N0X2</accession>
<keyword evidence="2" id="KW-1185">Reference proteome</keyword>
<dbReference type="AlphaFoldDB" id="A0A392N0X2"/>
<sequence>GYGSFVGMQRLPIAKLKQRMSFRSCWNSFGLARPALISVNGSQVQQVFFLRKISISASAEQVWDGQYCNKNGESFAETVA</sequence>
<evidence type="ECO:0000313" key="1">
    <source>
        <dbReference type="EMBL" id="MCH93446.1"/>
    </source>
</evidence>
<comment type="caution">
    <text evidence="1">The sequence shown here is derived from an EMBL/GenBank/DDBJ whole genome shotgun (WGS) entry which is preliminary data.</text>
</comment>
<evidence type="ECO:0000313" key="2">
    <source>
        <dbReference type="Proteomes" id="UP000265520"/>
    </source>
</evidence>
<proteinExistence type="predicted"/>
<name>A0A392N0X2_9FABA</name>